<dbReference type="PROSITE" id="PS50119">
    <property type="entry name" value="ZF_BBOX"/>
    <property type="match status" value="1"/>
</dbReference>
<dbReference type="InterPro" id="IPR047541">
    <property type="entry name" value="RNF31_RBR_mRING-HC-like"/>
</dbReference>
<evidence type="ECO:0000256" key="4">
    <source>
        <dbReference type="ARBA" id="ARBA00022679"/>
    </source>
</evidence>
<dbReference type="Gene3D" id="3.30.40.10">
    <property type="entry name" value="Zinc/RING finger domain, C3HC4 (zinc finger)"/>
    <property type="match status" value="1"/>
</dbReference>
<feature type="domain" description="RanBP2-type" evidence="13">
    <location>
        <begin position="427"/>
        <end position="456"/>
    </location>
</feature>
<keyword evidence="7 10" id="KW-0863">Zinc-finger</keyword>
<dbReference type="InterPro" id="IPR047542">
    <property type="entry name" value="Rcat_RBR_RNF31-like"/>
</dbReference>
<dbReference type="CDD" id="cd16631">
    <property type="entry name" value="mRING-HC-C4C4_RBR_HOIP"/>
    <property type="match status" value="1"/>
</dbReference>
<dbReference type="InterPro" id="IPR047543">
    <property type="entry name" value="Bbox1_RNF31-like"/>
</dbReference>
<dbReference type="Gene3D" id="1.10.8.10">
    <property type="entry name" value="DNA helicase RuvA subunit, C-terminal domain"/>
    <property type="match status" value="1"/>
</dbReference>
<dbReference type="Pfam" id="PF09409">
    <property type="entry name" value="PUB"/>
    <property type="match status" value="1"/>
</dbReference>
<dbReference type="SUPFAM" id="SSF57850">
    <property type="entry name" value="RING/U-box"/>
    <property type="match status" value="3"/>
</dbReference>
<dbReference type="PROSITE" id="PS01358">
    <property type="entry name" value="ZF_RANBP2_1"/>
    <property type="match status" value="3"/>
</dbReference>
<evidence type="ECO:0000313" key="16">
    <source>
        <dbReference type="Proteomes" id="UP001474421"/>
    </source>
</evidence>
<evidence type="ECO:0000259" key="12">
    <source>
        <dbReference type="PROSITE" id="PS50119"/>
    </source>
</evidence>
<dbReference type="GO" id="GO:1990450">
    <property type="term" value="F:linear polyubiquitin binding"/>
    <property type="evidence" value="ECO:0007669"/>
    <property type="project" value="TreeGrafter"/>
</dbReference>
<dbReference type="SMART" id="SM00647">
    <property type="entry name" value="IBR"/>
    <property type="match status" value="2"/>
</dbReference>
<dbReference type="AlphaFoldDB" id="A0AAW1B8C7"/>
<feature type="domain" description="RanBP2-type" evidence="13">
    <location>
        <begin position="475"/>
        <end position="504"/>
    </location>
</feature>
<dbReference type="InterPro" id="IPR047540">
    <property type="entry name" value="BRcat_RBR_RNF31-like"/>
</dbReference>
<dbReference type="GO" id="GO:0070530">
    <property type="term" value="F:K63-linked polyubiquitin modification-dependent protein binding"/>
    <property type="evidence" value="ECO:0007669"/>
    <property type="project" value="TreeGrafter"/>
</dbReference>
<evidence type="ECO:0000259" key="13">
    <source>
        <dbReference type="PROSITE" id="PS50199"/>
    </source>
</evidence>
<gene>
    <name evidence="15" type="ORF">NXF25_021621</name>
</gene>
<feature type="region of interest" description="Disordered" evidence="11">
    <location>
        <begin position="581"/>
        <end position="603"/>
    </location>
</feature>
<dbReference type="SUPFAM" id="SSF90209">
    <property type="entry name" value="Ran binding protein zinc finger-like"/>
    <property type="match status" value="2"/>
</dbReference>
<evidence type="ECO:0000256" key="7">
    <source>
        <dbReference type="ARBA" id="ARBA00022771"/>
    </source>
</evidence>
<accession>A0AAW1B8C7</accession>
<dbReference type="PROSITE" id="PS51873">
    <property type="entry name" value="TRIAD"/>
    <property type="match status" value="1"/>
</dbReference>
<dbReference type="InterPro" id="IPR002867">
    <property type="entry name" value="IBR_dom"/>
</dbReference>
<feature type="region of interest" description="Disordered" evidence="11">
    <location>
        <begin position="375"/>
        <end position="424"/>
    </location>
</feature>
<feature type="domain" description="RanBP2-type" evidence="13">
    <location>
        <begin position="526"/>
        <end position="552"/>
    </location>
</feature>
<evidence type="ECO:0000256" key="9">
    <source>
        <dbReference type="ARBA" id="ARBA00022833"/>
    </source>
</evidence>
<dbReference type="InterPro" id="IPR032065">
    <property type="entry name" value="RNF31-UBA"/>
</dbReference>
<dbReference type="SMART" id="SM00547">
    <property type="entry name" value="ZnF_RBZ"/>
    <property type="match status" value="3"/>
</dbReference>
<evidence type="ECO:0000313" key="15">
    <source>
        <dbReference type="EMBL" id="KAK9398260.1"/>
    </source>
</evidence>
<evidence type="ECO:0000256" key="10">
    <source>
        <dbReference type="PROSITE-ProRule" id="PRU00322"/>
    </source>
</evidence>
<name>A0AAW1B8C7_CROAD</name>
<dbReference type="SUPFAM" id="SSF143503">
    <property type="entry name" value="PUG domain-like"/>
    <property type="match status" value="1"/>
</dbReference>
<evidence type="ECO:0000256" key="1">
    <source>
        <dbReference type="ARBA" id="ARBA00001798"/>
    </source>
</evidence>
<feature type="domain" description="RING-type" evidence="14">
    <location>
        <begin position="823"/>
        <end position="1057"/>
    </location>
</feature>
<dbReference type="InterPro" id="IPR044066">
    <property type="entry name" value="TRIAD_supradom"/>
</dbReference>
<dbReference type="EC" id="2.3.2.31" evidence="3"/>
<keyword evidence="16" id="KW-1185">Reference proteome</keyword>
<dbReference type="GO" id="GO:0036435">
    <property type="term" value="F:K48-linked polyubiquitin modification-dependent protein binding"/>
    <property type="evidence" value="ECO:0007669"/>
    <property type="project" value="TreeGrafter"/>
</dbReference>
<keyword evidence="6" id="KW-0677">Repeat</keyword>
<evidence type="ECO:0000256" key="8">
    <source>
        <dbReference type="ARBA" id="ARBA00022786"/>
    </source>
</evidence>
<dbReference type="CDD" id="cd20351">
    <property type="entry name" value="Rcat_RBR_HOIP"/>
    <property type="match status" value="1"/>
</dbReference>
<keyword evidence="4" id="KW-0808">Transferase</keyword>
<keyword evidence="5" id="KW-0479">Metal-binding</keyword>
<keyword evidence="9" id="KW-0862">Zinc</keyword>
<protein>
    <recommendedName>
        <fullName evidence="3">RBR-type E3 ubiquitin transferase</fullName>
        <ecNumber evidence="3">2.3.2.31</ecNumber>
    </recommendedName>
</protein>
<evidence type="ECO:0000256" key="3">
    <source>
        <dbReference type="ARBA" id="ARBA00012251"/>
    </source>
</evidence>
<dbReference type="Proteomes" id="UP001474421">
    <property type="component" value="Unassembled WGS sequence"/>
</dbReference>
<dbReference type="PROSITE" id="PS50199">
    <property type="entry name" value="ZF_RANBP2_2"/>
    <property type="match status" value="3"/>
</dbReference>
<dbReference type="GO" id="GO:0008270">
    <property type="term" value="F:zinc ion binding"/>
    <property type="evidence" value="ECO:0007669"/>
    <property type="project" value="UniProtKB-KW"/>
</dbReference>
<keyword evidence="8" id="KW-0833">Ubl conjugation pathway</keyword>
<feature type="compositionally biased region" description="Low complexity" evidence="11">
    <location>
        <begin position="399"/>
        <end position="424"/>
    </location>
</feature>
<dbReference type="InterPro" id="IPR026254">
    <property type="entry name" value="RNF31-like"/>
</dbReference>
<dbReference type="InterPro" id="IPR036339">
    <property type="entry name" value="PUB-like_dom_sf"/>
</dbReference>
<comment type="caution">
    <text evidence="15">The sequence shown here is derived from an EMBL/GenBank/DDBJ whole genome shotgun (WGS) entry which is preliminary data.</text>
</comment>
<dbReference type="CDD" id="cd19815">
    <property type="entry name" value="Bbox1_HOIP"/>
    <property type="match status" value="1"/>
</dbReference>
<comment type="catalytic activity">
    <reaction evidence="1">
        <text>[E2 ubiquitin-conjugating enzyme]-S-ubiquitinyl-L-cysteine + [acceptor protein]-L-lysine = [E2 ubiquitin-conjugating enzyme]-L-cysteine + [acceptor protein]-N(6)-ubiquitinyl-L-lysine.</text>
        <dbReference type="EC" id="2.3.2.31"/>
    </reaction>
</comment>
<dbReference type="InterPro" id="IPR057426">
    <property type="entry name" value="RNF31_UBA_3"/>
</dbReference>
<sequence>MEGWRGEVAFPHLVSSSSSSSSSLPRARLSHVPLLTRIGAPIPATAFCKRASIATAGGVGGSPRRRSAYAQRRGRFFSLPTPVVLPPRPRRSLRFRFAFAPVSFSSGRLFPSAAPSCKAGEEKTPRLQGGSEMGEATRKFAALRQELVTTLIRNPSEQNAEFLQRLVEAPLPPAQKYLEIDARGILRANVKEQFQVDLRLVSTAFQILEKYGRNLLHPRKPYFWRMVKFNNPVFRDTVDTIQGGRDVLRLYGYLEQKADGLYFPDHQAEPDIPHVASVTVDVMLLRAELNLLLSETHPNPRMLQELMQGGQALQVHKPADAGPLNPLLAISHAGNLPPDTCLLCGLEAPSQHCEACNQSLCPNCDWLFHKHPSRTHHHRVPMKNPGRAWQSPPPPPNPSLSSIPSETASLRPPSRPPLSASHSLPSPRPPWRCAACQKNNDASSVLCINCDRPRGCKTPQTLGLEDELTHQGQLARGRWSCQTCTFENESATVLCAVCERPRLAGRPGTGDAKPLIAWGEESGPQQEDAPSWQCEHCTFRNSAHRRICEMCNCTSLHGDPQPPSRAEKDEVGRLKRQVVEAPGEPQGLWKAPPASPEEAEHQRQAKLRDDGQKMVAMIREAEGVGVAPEMVAAALCYSGAELPLAWLKSELPCVLEGVAEMATQRGAEEPGGGLGAITLQEVQAAWVASRGDVDDAVSRCLSARRSKVRELKSLGFEERGSVLQALYENNGDLWRTLVQLQQARLAPFHQRLWESEDPPVDFHSADRQALLRRLLASLSLPSWGRAELMVSLMLEQPNEGWELADIVEAVKASPNRDFIRHWLSWECAVCSLALPRNKMQSLTSCECTICPECFELHFTIAVKEKHITDLVCPACSEPEISDETELLNYFSTLDIQLRSCLDQETYDLFHKKLTEHVLMQDPKFQWCTHCSFGFIYESEQLEAKCPQCRKSFCVQCKRQWEPQHQGLSCEAFLEWKRTNDPEYQAQGLAMYLQENGIACPKCKFSYALARGGCMHFQCSQCRHHFCSGCYGTFYASNKCPIPHCPIRRSLHGHHPRDCLFYLRDWAVPRLQQLLQDNNVAFNTDPPAGTRATPGGGCRVMEQKEMLDGLKDEPCGKETPAEYAGLCEAHYKEYLVSLINSHTLDPAVFYTLQEVEIVCRRHLTAPQLLPKGPTEDEEAYRRRLIQVLRDQVPLGLEIPRRRK</sequence>
<dbReference type="PANTHER" id="PTHR16004">
    <property type="entry name" value="RING FINGER PROTEIN 31-RELATED"/>
    <property type="match status" value="1"/>
</dbReference>
<dbReference type="InterPro" id="IPR036443">
    <property type="entry name" value="Znf_RanBP2_sf"/>
</dbReference>
<dbReference type="InterPro" id="IPR001876">
    <property type="entry name" value="Znf_RanBP2"/>
</dbReference>
<comment type="similarity">
    <text evidence="2">Belongs to the RBR family.</text>
</comment>
<dbReference type="GO" id="GO:0071797">
    <property type="term" value="C:LUBAC complex"/>
    <property type="evidence" value="ECO:0007669"/>
    <property type="project" value="InterPro"/>
</dbReference>
<dbReference type="InterPro" id="IPR017907">
    <property type="entry name" value="Znf_RING_CS"/>
</dbReference>
<dbReference type="PANTHER" id="PTHR16004:SF5">
    <property type="entry name" value="E3 UBIQUITIN-PROTEIN LIGASE RNF31"/>
    <property type="match status" value="1"/>
</dbReference>
<dbReference type="GO" id="GO:0061630">
    <property type="term" value="F:ubiquitin protein ligase activity"/>
    <property type="evidence" value="ECO:0007669"/>
    <property type="project" value="UniProtKB-EC"/>
</dbReference>
<dbReference type="InterPro" id="IPR041031">
    <property type="entry name" value="RNF31_C"/>
</dbReference>
<proteinExistence type="inferred from homology"/>
<evidence type="ECO:0000256" key="6">
    <source>
        <dbReference type="ARBA" id="ARBA00022737"/>
    </source>
</evidence>
<dbReference type="InterPro" id="IPR000315">
    <property type="entry name" value="Znf_B-box"/>
</dbReference>
<dbReference type="Gene3D" id="1.20.58.2190">
    <property type="match status" value="1"/>
</dbReference>
<reference evidence="15 16" key="1">
    <citation type="journal article" date="2024" name="Proc. Natl. Acad. Sci. U.S.A.">
        <title>The genetic regulatory architecture and epigenomic basis for age-related changes in rattlesnake venom.</title>
        <authorList>
            <person name="Hogan M.P."/>
            <person name="Holding M.L."/>
            <person name="Nystrom G.S."/>
            <person name="Colston T.J."/>
            <person name="Bartlett D.A."/>
            <person name="Mason A.J."/>
            <person name="Ellsworth S.A."/>
            <person name="Rautsaw R.M."/>
            <person name="Lawrence K.C."/>
            <person name="Strickland J.L."/>
            <person name="He B."/>
            <person name="Fraser P."/>
            <person name="Margres M.J."/>
            <person name="Gilbert D.M."/>
            <person name="Gibbs H.L."/>
            <person name="Parkinson C.L."/>
            <person name="Rokyta D.R."/>
        </authorList>
    </citation>
    <scope>NUCLEOTIDE SEQUENCE [LARGE SCALE GENOMIC DNA]</scope>
    <source>
        <strain evidence="15">DRR0105</strain>
    </source>
</reference>
<dbReference type="Gene3D" id="4.10.1060.10">
    <property type="entry name" value="Zinc finger, RanBP2-type"/>
    <property type="match status" value="1"/>
</dbReference>
<dbReference type="Pfam" id="PF18091">
    <property type="entry name" value="E3_UbLigase_RBR"/>
    <property type="match status" value="1"/>
</dbReference>
<dbReference type="CDD" id="cd20337">
    <property type="entry name" value="BRcat_RBR_HOIP"/>
    <property type="match status" value="1"/>
</dbReference>
<feature type="domain" description="B box-type" evidence="12">
    <location>
        <begin position="336"/>
        <end position="382"/>
    </location>
</feature>
<organism evidence="15 16">
    <name type="scientific">Crotalus adamanteus</name>
    <name type="common">Eastern diamondback rattlesnake</name>
    <dbReference type="NCBI Taxonomy" id="8729"/>
    <lineage>
        <taxon>Eukaryota</taxon>
        <taxon>Metazoa</taxon>
        <taxon>Chordata</taxon>
        <taxon>Craniata</taxon>
        <taxon>Vertebrata</taxon>
        <taxon>Euteleostomi</taxon>
        <taxon>Lepidosauria</taxon>
        <taxon>Squamata</taxon>
        <taxon>Bifurcata</taxon>
        <taxon>Unidentata</taxon>
        <taxon>Episquamata</taxon>
        <taxon>Toxicofera</taxon>
        <taxon>Serpentes</taxon>
        <taxon>Colubroidea</taxon>
        <taxon>Viperidae</taxon>
        <taxon>Crotalinae</taxon>
        <taxon>Crotalus</taxon>
    </lineage>
</organism>
<dbReference type="InterPro" id="IPR018997">
    <property type="entry name" value="PUB_domain"/>
</dbReference>
<dbReference type="Pfam" id="PF16678">
    <property type="entry name" value="UBA_HOIP"/>
    <property type="match status" value="1"/>
</dbReference>
<evidence type="ECO:0000256" key="11">
    <source>
        <dbReference type="SAM" id="MobiDB-lite"/>
    </source>
</evidence>
<dbReference type="GO" id="GO:0097039">
    <property type="term" value="P:protein linear polyubiquitination"/>
    <property type="evidence" value="ECO:0007669"/>
    <property type="project" value="TreeGrafter"/>
</dbReference>
<evidence type="ECO:0000256" key="2">
    <source>
        <dbReference type="ARBA" id="ARBA00008278"/>
    </source>
</evidence>
<dbReference type="Pfam" id="PF22191">
    <property type="entry name" value="IBR_1"/>
    <property type="match status" value="2"/>
</dbReference>
<evidence type="ECO:0000259" key="14">
    <source>
        <dbReference type="PROSITE" id="PS51873"/>
    </source>
</evidence>
<dbReference type="PROSITE" id="PS00518">
    <property type="entry name" value="ZF_RING_1"/>
    <property type="match status" value="1"/>
</dbReference>
<dbReference type="Pfam" id="PF25163">
    <property type="entry name" value="UBA_RNF31"/>
    <property type="match status" value="1"/>
</dbReference>
<dbReference type="EMBL" id="JAOTOJ010000008">
    <property type="protein sequence ID" value="KAK9398260.1"/>
    <property type="molecule type" value="Genomic_DNA"/>
</dbReference>
<evidence type="ECO:0000256" key="5">
    <source>
        <dbReference type="ARBA" id="ARBA00022723"/>
    </source>
</evidence>
<dbReference type="Gene3D" id="2.30.30.380">
    <property type="entry name" value="Zn-finger domain of Sec23/24"/>
    <property type="match status" value="1"/>
</dbReference>
<dbReference type="Gene3D" id="6.10.140.1100">
    <property type="match status" value="1"/>
</dbReference>
<dbReference type="InterPro" id="IPR013083">
    <property type="entry name" value="Znf_RING/FYVE/PHD"/>
</dbReference>